<name>A0A2H1WBY0_SPOFR</name>
<evidence type="ECO:0000313" key="2">
    <source>
        <dbReference type="EMBL" id="SOQ50589.1"/>
    </source>
</evidence>
<organism evidence="2">
    <name type="scientific">Spodoptera frugiperda</name>
    <name type="common">Fall armyworm</name>
    <dbReference type="NCBI Taxonomy" id="7108"/>
    <lineage>
        <taxon>Eukaryota</taxon>
        <taxon>Metazoa</taxon>
        <taxon>Ecdysozoa</taxon>
        <taxon>Arthropoda</taxon>
        <taxon>Hexapoda</taxon>
        <taxon>Insecta</taxon>
        <taxon>Pterygota</taxon>
        <taxon>Neoptera</taxon>
        <taxon>Endopterygota</taxon>
        <taxon>Lepidoptera</taxon>
        <taxon>Glossata</taxon>
        <taxon>Ditrysia</taxon>
        <taxon>Noctuoidea</taxon>
        <taxon>Noctuidae</taxon>
        <taxon>Amphipyrinae</taxon>
        <taxon>Spodoptera</taxon>
    </lineage>
</organism>
<proteinExistence type="predicted"/>
<reference evidence="2" key="1">
    <citation type="submission" date="2016-07" db="EMBL/GenBank/DDBJ databases">
        <authorList>
            <person name="Bretaudeau A."/>
        </authorList>
    </citation>
    <scope>NUCLEOTIDE SEQUENCE</scope>
    <source>
        <strain evidence="2">Rice</strain>
        <tissue evidence="2">Whole body</tissue>
    </source>
</reference>
<dbReference type="AlphaFoldDB" id="A0A2H1WBY0"/>
<feature type="region of interest" description="Disordered" evidence="1">
    <location>
        <begin position="57"/>
        <end position="89"/>
    </location>
</feature>
<protein>
    <submittedName>
        <fullName evidence="2">SFRICE_028208</fullName>
    </submittedName>
</protein>
<dbReference type="EMBL" id="ODYU01007636">
    <property type="protein sequence ID" value="SOQ50589.1"/>
    <property type="molecule type" value="Genomic_DNA"/>
</dbReference>
<accession>A0A2H1WBY0</accession>
<feature type="compositionally biased region" description="Polar residues" evidence="1">
    <location>
        <begin position="65"/>
        <end position="75"/>
    </location>
</feature>
<sequence>MPFIDGVGRGAHYGTQCRYRVYTHISPLVLEVACNRGNARGRYRCKFKVCITSAANRERSEHENSITGTEVTRSPRNPVDAAPPSASSC</sequence>
<evidence type="ECO:0000256" key="1">
    <source>
        <dbReference type="SAM" id="MobiDB-lite"/>
    </source>
</evidence>
<gene>
    <name evidence="2" type="ORF">SFRICE_028208</name>
</gene>